<protein>
    <submittedName>
        <fullName evidence="1">Oligoendopeptidase, pepF/M3 family</fullName>
    </submittedName>
</protein>
<name>A0A124FWU7_9BACT</name>
<dbReference type="Gene3D" id="1.10.1370.20">
    <property type="entry name" value="Oligoendopeptidase f, C-terminal domain"/>
    <property type="match status" value="1"/>
</dbReference>
<feature type="non-terminal residue" evidence="1">
    <location>
        <position position="1"/>
    </location>
</feature>
<proteinExistence type="predicted"/>
<reference evidence="2" key="1">
    <citation type="journal article" date="2015" name="MBio">
        <title>Genome-Resolved Metagenomic Analysis Reveals Roles for Candidate Phyla and Other Microbial Community Members in Biogeochemical Transformations in Oil Reservoirs.</title>
        <authorList>
            <person name="Hu P."/>
            <person name="Tom L."/>
            <person name="Singh A."/>
            <person name="Thomas B.C."/>
            <person name="Baker B.J."/>
            <person name="Piceno Y.M."/>
            <person name="Andersen G.L."/>
            <person name="Banfield J.F."/>
        </authorList>
    </citation>
    <scope>NUCLEOTIDE SEQUENCE [LARGE SCALE GENOMIC DNA]</scope>
</reference>
<organism evidence="1 2">
    <name type="scientific">candidate division WS6 bacterium 34_10</name>
    <dbReference type="NCBI Taxonomy" id="1641389"/>
    <lineage>
        <taxon>Bacteria</taxon>
        <taxon>Candidatus Dojkabacteria</taxon>
    </lineage>
</organism>
<dbReference type="EMBL" id="LGGO01000222">
    <property type="protein sequence ID" value="KUK76015.1"/>
    <property type="molecule type" value="Genomic_DNA"/>
</dbReference>
<comment type="caution">
    <text evidence="1">The sequence shown here is derived from an EMBL/GenBank/DDBJ whole genome shotgun (WGS) entry which is preliminary data.</text>
</comment>
<evidence type="ECO:0000313" key="1">
    <source>
        <dbReference type="EMBL" id="KUK76015.1"/>
    </source>
</evidence>
<accession>A0A124FWU7</accession>
<dbReference type="AlphaFoldDB" id="A0A124FWU7"/>
<sequence length="52" mass="6208">VRENREFVEKFKKFLKAGSSKSPKDIFMDMGIDITDRSFWEKGVETIKDFYL</sequence>
<dbReference type="InterPro" id="IPR042088">
    <property type="entry name" value="OligoPept_F_C"/>
</dbReference>
<evidence type="ECO:0000313" key="2">
    <source>
        <dbReference type="Proteomes" id="UP000053904"/>
    </source>
</evidence>
<dbReference type="Proteomes" id="UP000053904">
    <property type="component" value="Unassembled WGS sequence"/>
</dbReference>
<dbReference type="SUPFAM" id="SSF55486">
    <property type="entry name" value="Metalloproteases ('zincins'), catalytic domain"/>
    <property type="match status" value="1"/>
</dbReference>
<gene>
    <name evidence="1" type="ORF">XD93_1143</name>
</gene>